<protein>
    <submittedName>
        <fullName evidence="2">TPR domain protein</fullName>
    </submittedName>
</protein>
<accession>A0AAV3XPF8</accession>
<dbReference type="EMBL" id="BLAY01000352">
    <property type="protein sequence ID" value="GET44434.1"/>
    <property type="molecule type" value="Genomic_DNA"/>
</dbReference>
<keyword evidence="3" id="KW-1185">Reference proteome</keyword>
<evidence type="ECO:0000259" key="1">
    <source>
        <dbReference type="Pfam" id="PF12770"/>
    </source>
</evidence>
<evidence type="ECO:0000313" key="3">
    <source>
        <dbReference type="Proteomes" id="UP001050975"/>
    </source>
</evidence>
<dbReference type="InterPro" id="IPR024983">
    <property type="entry name" value="CHAT_dom"/>
</dbReference>
<dbReference type="PANTHER" id="PTHR10098:SF108">
    <property type="entry name" value="TETRATRICOPEPTIDE REPEAT PROTEIN 28"/>
    <property type="match status" value="1"/>
</dbReference>
<sequence length="174" mass="19198">MRACESLERLEFSGKEADNILAIVPGAKRFAALGFDASRANATRADLSQYQIVHFPTHGCVNEDHPELSGVALSQFEPTGLSTDRFLRLHDIFNLNLGAELVVLSACKTGIGKEVQAEGLIGLTRGFMYARAKRVVVSLWNVNDVATSQLMQKYYQQMLQKGLNTVQALREAQL</sequence>
<comment type="caution">
    <text evidence="2">The sequence shown here is derived from an EMBL/GenBank/DDBJ whole genome shotgun (WGS) entry which is preliminary data.</text>
</comment>
<evidence type="ECO:0000313" key="2">
    <source>
        <dbReference type="EMBL" id="GET44434.1"/>
    </source>
</evidence>
<name>A0AAV3XPF8_9CYAN</name>
<gene>
    <name evidence="2" type="ORF">MiSe_92610</name>
</gene>
<reference evidence="2" key="1">
    <citation type="submission" date="2019-10" db="EMBL/GenBank/DDBJ databases">
        <title>Draft genome sequece of Microseira wollei NIES-4236.</title>
        <authorList>
            <person name="Yamaguchi H."/>
            <person name="Suzuki S."/>
            <person name="Kawachi M."/>
        </authorList>
    </citation>
    <scope>NUCLEOTIDE SEQUENCE</scope>
    <source>
        <strain evidence="2">NIES-4236</strain>
    </source>
</reference>
<dbReference type="Proteomes" id="UP001050975">
    <property type="component" value="Unassembled WGS sequence"/>
</dbReference>
<dbReference type="AlphaFoldDB" id="A0AAV3XPF8"/>
<feature type="domain" description="CHAT" evidence="1">
    <location>
        <begin position="7"/>
        <end position="174"/>
    </location>
</feature>
<proteinExistence type="predicted"/>
<dbReference type="Pfam" id="PF12770">
    <property type="entry name" value="CHAT"/>
    <property type="match status" value="1"/>
</dbReference>
<dbReference type="PANTHER" id="PTHR10098">
    <property type="entry name" value="RAPSYN-RELATED"/>
    <property type="match status" value="1"/>
</dbReference>
<organism evidence="2 3">
    <name type="scientific">Microseira wollei NIES-4236</name>
    <dbReference type="NCBI Taxonomy" id="2530354"/>
    <lineage>
        <taxon>Bacteria</taxon>
        <taxon>Bacillati</taxon>
        <taxon>Cyanobacteriota</taxon>
        <taxon>Cyanophyceae</taxon>
        <taxon>Oscillatoriophycideae</taxon>
        <taxon>Aerosakkonematales</taxon>
        <taxon>Aerosakkonemataceae</taxon>
        <taxon>Microseira</taxon>
    </lineage>
</organism>